<dbReference type="CDD" id="cd04301">
    <property type="entry name" value="NAT_SF"/>
    <property type="match status" value="1"/>
</dbReference>
<organism evidence="2 3">
    <name type="scientific">Kibdelosporangium aridum</name>
    <dbReference type="NCBI Taxonomy" id="2030"/>
    <lineage>
        <taxon>Bacteria</taxon>
        <taxon>Bacillati</taxon>
        <taxon>Actinomycetota</taxon>
        <taxon>Actinomycetes</taxon>
        <taxon>Pseudonocardiales</taxon>
        <taxon>Pseudonocardiaceae</taxon>
        <taxon>Kibdelosporangium</taxon>
    </lineage>
</organism>
<name>A0A1W2FRK2_KIBAR</name>
<dbReference type="PROSITE" id="PS51186">
    <property type="entry name" value="GNAT"/>
    <property type="match status" value="1"/>
</dbReference>
<dbReference type="AlphaFoldDB" id="A0A1W2FRK2"/>
<dbReference type="RefSeq" id="WP_084433058.1">
    <property type="nucleotide sequence ID" value="NZ_FWXV01000010.1"/>
</dbReference>
<evidence type="ECO:0000313" key="3">
    <source>
        <dbReference type="Proteomes" id="UP000192674"/>
    </source>
</evidence>
<dbReference type="Gene3D" id="3.40.630.30">
    <property type="match status" value="1"/>
</dbReference>
<dbReference type="Pfam" id="PF18014">
    <property type="entry name" value="Acetyltransf_18"/>
    <property type="match status" value="1"/>
</dbReference>
<dbReference type="Pfam" id="PF00583">
    <property type="entry name" value="Acetyltransf_1"/>
    <property type="match status" value="1"/>
</dbReference>
<dbReference type="InterPro" id="IPR052729">
    <property type="entry name" value="Acyl/Acetyltrans_Enzymes"/>
</dbReference>
<dbReference type="GO" id="GO:0016747">
    <property type="term" value="F:acyltransferase activity, transferring groups other than amino-acyl groups"/>
    <property type="evidence" value="ECO:0007669"/>
    <property type="project" value="InterPro"/>
</dbReference>
<dbReference type="SUPFAM" id="SSF55729">
    <property type="entry name" value="Acyl-CoA N-acyltransferases (Nat)"/>
    <property type="match status" value="1"/>
</dbReference>
<dbReference type="InterPro" id="IPR016181">
    <property type="entry name" value="Acyl_CoA_acyltransferase"/>
</dbReference>
<gene>
    <name evidence="2" type="ORF">SAMN05661093_08670</name>
</gene>
<dbReference type="PANTHER" id="PTHR47237:SF1">
    <property type="entry name" value="SLL0310 PROTEIN"/>
    <property type="match status" value="1"/>
</dbReference>
<dbReference type="PANTHER" id="PTHR47237">
    <property type="entry name" value="SLL0310 PROTEIN"/>
    <property type="match status" value="1"/>
</dbReference>
<dbReference type="Gene3D" id="3.40.630.90">
    <property type="match status" value="1"/>
</dbReference>
<keyword evidence="3" id="KW-1185">Reference proteome</keyword>
<dbReference type="InterPro" id="IPR041496">
    <property type="entry name" value="YitH/HolE_GNAT"/>
</dbReference>
<dbReference type="OrthoDB" id="20916at2"/>
<dbReference type="Proteomes" id="UP000192674">
    <property type="component" value="Unassembled WGS sequence"/>
</dbReference>
<dbReference type="EMBL" id="FWXV01000010">
    <property type="protein sequence ID" value="SMD24597.1"/>
    <property type="molecule type" value="Genomic_DNA"/>
</dbReference>
<sequence>MVDFRIAAATADDMVRFRDWADDLCWNPGDSDRYAFFPVDPRGFLIGRLDGEPVASISAVRYGSDYGVIGHHIVRDHVRGCGYGRQLWQAALDRLAGRTISVDGRGYPGFRRAWTTIRYEGVPTGLDRPRGLSLVDARSVPFDQIAAYDRLFFPAPRDAFLASWVSLPGHTAVAAIRDGHLHGFAVMRPASGAHRIGPVYADSQDVALALVIGLSACAPGRPVCVDVPDINECATILMEKLGLRQTSESTRLYRGPVPDVDLVGQYAVTSVELG</sequence>
<evidence type="ECO:0000259" key="1">
    <source>
        <dbReference type="PROSITE" id="PS51186"/>
    </source>
</evidence>
<reference evidence="2 3" key="1">
    <citation type="submission" date="2017-04" db="EMBL/GenBank/DDBJ databases">
        <authorList>
            <person name="Afonso C.L."/>
            <person name="Miller P.J."/>
            <person name="Scott M.A."/>
            <person name="Spackman E."/>
            <person name="Goraichik I."/>
            <person name="Dimitrov K.M."/>
            <person name="Suarez D.L."/>
            <person name="Swayne D.E."/>
        </authorList>
    </citation>
    <scope>NUCLEOTIDE SEQUENCE [LARGE SCALE GENOMIC DNA]</scope>
    <source>
        <strain evidence="2 3">DSM 43828</strain>
    </source>
</reference>
<evidence type="ECO:0000313" key="2">
    <source>
        <dbReference type="EMBL" id="SMD24597.1"/>
    </source>
</evidence>
<feature type="domain" description="N-acetyltransferase" evidence="1">
    <location>
        <begin position="4"/>
        <end position="129"/>
    </location>
</feature>
<protein>
    <recommendedName>
        <fullName evidence="1">N-acetyltransferase domain-containing protein</fullName>
    </recommendedName>
</protein>
<proteinExistence type="predicted"/>
<dbReference type="InterPro" id="IPR000182">
    <property type="entry name" value="GNAT_dom"/>
</dbReference>
<accession>A0A1W2FRK2</accession>